<proteinExistence type="inferred from homology"/>
<dbReference type="KEGG" id="npa:UCRNP2_15"/>
<dbReference type="EMBL" id="KB915641">
    <property type="protein sequence ID" value="EOD53180.1"/>
    <property type="molecule type" value="Genomic_DNA"/>
</dbReference>
<dbReference type="GO" id="GO:0004497">
    <property type="term" value="F:monooxygenase activity"/>
    <property type="evidence" value="ECO:0007669"/>
    <property type="project" value="UniProtKB-KW"/>
</dbReference>
<organism evidence="7 8">
    <name type="scientific">Botryosphaeria parva (strain UCR-NP2)</name>
    <name type="common">Grapevine canker fungus</name>
    <name type="synonym">Neofusicoccum parvum</name>
    <dbReference type="NCBI Taxonomy" id="1287680"/>
    <lineage>
        <taxon>Eukaryota</taxon>
        <taxon>Fungi</taxon>
        <taxon>Dikarya</taxon>
        <taxon>Ascomycota</taxon>
        <taxon>Pezizomycotina</taxon>
        <taxon>Dothideomycetes</taxon>
        <taxon>Dothideomycetes incertae sedis</taxon>
        <taxon>Botryosphaeriales</taxon>
        <taxon>Botryosphaeriaceae</taxon>
        <taxon>Neofusicoccum</taxon>
    </lineage>
</organism>
<comment type="similarity">
    <text evidence="2">Belongs to the cytochrome P450 family.</text>
</comment>
<dbReference type="InterPro" id="IPR001128">
    <property type="entry name" value="Cyt_P450"/>
</dbReference>
<dbReference type="GO" id="GO:0016705">
    <property type="term" value="F:oxidoreductase activity, acting on paired donors, with incorporation or reduction of molecular oxygen"/>
    <property type="evidence" value="ECO:0007669"/>
    <property type="project" value="InterPro"/>
</dbReference>
<dbReference type="Proteomes" id="UP000013521">
    <property type="component" value="Unassembled WGS sequence"/>
</dbReference>
<dbReference type="OrthoDB" id="3945418at2759"/>
<evidence type="ECO:0000256" key="6">
    <source>
        <dbReference type="ARBA" id="ARBA00023033"/>
    </source>
</evidence>
<protein>
    <submittedName>
        <fullName evidence="7">Putative cytochrome p450 protein</fullName>
    </submittedName>
</protein>
<dbReference type="InterPro" id="IPR050121">
    <property type="entry name" value="Cytochrome_P450_monoxygenase"/>
</dbReference>
<accession>R1GNB2</accession>
<evidence type="ECO:0000313" key="8">
    <source>
        <dbReference type="Proteomes" id="UP000013521"/>
    </source>
</evidence>
<dbReference type="eggNOG" id="KOG0156">
    <property type="taxonomic scope" value="Eukaryota"/>
</dbReference>
<evidence type="ECO:0000313" key="7">
    <source>
        <dbReference type="EMBL" id="EOD53180.1"/>
    </source>
</evidence>
<dbReference type="AlphaFoldDB" id="R1GNB2"/>
<dbReference type="Gene3D" id="1.10.630.10">
    <property type="entry name" value="Cytochrome P450"/>
    <property type="match status" value="1"/>
</dbReference>
<gene>
    <name evidence="7" type="ORF">UCRNP2_15</name>
</gene>
<dbReference type="SUPFAM" id="SSF48264">
    <property type="entry name" value="Cytochrome P450"/>
    <property type="match status" value="1"/>
</dbReference>
<evidence type="ECO:0000256" key="4">
    <source>
        <dbReference type="ARBA" id="ARBA00023002"/>
    </source>
</evidence>
<reference evidence="8" key="1">
    <citation type="journal article" date="2013" name="Genome Announc.">
        <title>Draft genome sequence of Neofusicoccum parvum isolate UCR-NP2, a fungal vascular pathogen associated with grapevine cankers.</title>
        <authorList>
            <person name="Blanco-Ulate B."/>
            <person name="Rolshausen P."/>
            <person name="Cantu D."/>
        </authorList>
    </citation>
    <scope>NUCLEOTIDE SEQUENCE [LARGE SCALE GENOMIC DNA]</scope>
    <source>
        <strain evidence="8">UCR-NP2</strain>
    </source>
</reference>
<dbReference type="OMA" id="KRIEEMH"/>
<keyword evidence="4" id="KW-0560">Oxidoreductase</keyword>
<name>R1GNB2_BOTPV</name>
<keyword evidence="6" id="KW-0503">Monooxygenase</keyword>
<dbReference type="CDD" id="cd11062">
    <property type="entry name" value="CYP58-like"/>
    <property type="match status" value="1"/>
</dbReference>
<sequence>MHDQYGPIIRITPNELHVRDSSWFDVLYASNPTHRDKYPPAAQLAGLPLGTHGTVQHDLHRKRRTANAPMFSKRAVASAQDLIREHVNELAEVFATKVGNDEPVELQTTFLAYTTDTIYHYMFDKDSGYQRNPEAAKSWRRSMLAVSQATPFMKQFPWLLSRVMLLPDWVLQWGLTRAQPDVAGLLGTHKLMAEIVSNYIATGRTQPDADKKIHDEERAFTKPKTIFQAIEDSALPAHEKSPSRLAQEGLTVLFAGGETGSRVLANTVYHLLANPDILIKVKEEIFEAAEGSEKLPDVKVLERLPWLVTRP</sequence>
<evidence type="ECO:0000256" key="1">
    <source>
        <dbReference type="ARBA" id="ARBA00001971"/>
    </source>
</evidence>
<dbReference type="Pfam" id="PF00067">
    <property type="entry name" value="p450"/>
    <property type="match status" value="1"/>
</dbReference>
<dbReference type="HOGENOM" id="CLU_001570_14_4_1"/>
<comment type="cofactor">
    <cofactor evidence="1">
        <name>heme</name>
        <dbReference type="ChEBI" id="CHEBI:30413"/>
    </cofactor>
</comment>
<dbReference type="PANTHER" id="PTHR24305:SF157">
    <property type="entry name" value="N-ACETYLTRYPTOPHAN 6-HYDROXYLASE IVOC-RELATED"/>
    <property type="match status" value="1"/>
</dbReference>
<dbReference type="GO" id="GO:0020037">
    <property type="term" value="F:heme binding"/>
    <property type="evidence" value="ECO:0007669"/>
    <property type="project" value="InterPro"/>
</dbReference>
<evidence type="ECO:0000256" key="5">
    <source>
        <dbReference type="ARBA" id="ARBA00023004"/>
    </source>
</evidence>
<dbReference type="PANTHER" id="PTHR24305">
    <property type="entry name" value="CYTOCHROME P450"/>
    <property type="match status" value="1"/>
</dbReference>
<dbReference type="InterPro" id="IPR036396">
    <property type="entry name" value="Cyt_P450_sf"/>
</dbReference>
<keyword evidence="3" id="KW-0479">Metal-binding</keyword>
<keyword evidence="5" id="KW-0408">Iron</keyword>
<evidence type="ECO:0000256" key="3">
    <source>
        <dbReference type="ARBA" id="ARBA00022723"/>
    </source>
</evidence>
<dbReference type="GO" id="GO:0005506">
    <property type="term" value="F:iron ion binding"/>
    <property type="evidence" value="ECO:0007669"/>
    <property type="project" value="InterPro"/>
</dbReference>
<evidence type="ECO:0000256" key="2">
    <source>
        <dbReference type="ARBA" id="ARBA00010617"/>
    </source>
</evidence>